<dbReference type="PATRIC" id="fig|451644.5.peg.2396"/>
<accession>A0A0J8UA65</accession>
<dbReference type="EMBL" id="LFOD01000008">
    <property type="protein sequence ID" value="KMV18281.1"/>
    <property type="molecule type" value="Genomic_DNA"/>
</dbReference>
<dbReference type="SUPFAM" id="SSF47413">
    <property type="entry name" value="lambda repressor-like DNA-binding domains"/>
    <property type="match status" value="1"/>
</dbReference>
<protein>
    <recommendedName>
        <fullName evidence="3">HTH cro/C1-type domain-containing protein</fullName>
    </recommendedName>
</protein>
<name>A0A0J8UA65_9MYCO</name>
<evidence type="ECO:0000313" key="2">
    <source>
        <dbReference type="Proteomes" id="UP000037594"/>
    </source>
</evidence>
<dbReference type="OrthoDB" id="4571956at2"/>
<comment type="caution">
    <text evidence="1">The sequence shown here is derived from an EMBL/GenBank/DDBJ whole genome shotgun (WGS) entry which is preliminary data.</text>
</comment>
<dbReference type="InterPro" id="IPR010982">
    <property type="entry name" value="Lambda_DNA-bd_dom_sf"/>
</dbReference>
<dbReference type="AlphaFoldDB" id="A0A0J8UA65"/>
<evidence type="ECO:0008006" key="3">
    <source>
        <dbReference type="Google" id="ProtNLM"/>
    </source>
</evidence>
<evidence type="ECO:0000313" key="1">
    <source>
        <dbReference type="EMBL" id="KMV18281.1"/>
    </source>
</evidence>
<reference evidence="1 2" key="1">
    <citation type="submission" date="2015-06" db="EMBL/GenBank/DDBJ databases">
        <title>Genome sequence of Mycobacterium conceptionense strain MLE.</title>
        <authorList>
            <person name="Greninger A.L."/>
            <person name="Cunningham G."/>
            <person name="Chiu C.Y."/>
            <person name="Miller S."/>
        </authorList>
    </citation>
    <scope>NUCLEOTIDE SEQUENCE [LARGE SCALE GENOMIC DNA]</scope>
    <source>
        <strain evidence="1 2">MLE</strain>
    </source>
</reference>
<dbReference type="Proteomes" id="UP000037594">
    <property type="component" value="Unassembled WGS sequence"/>
</dbReference>
<proteinExistence type="predicted"/>
<dbReference type="GO" id="GO:0003677">
    <property type="term" value="F:DNA binding"/>
    <property type="evidence" value="ECO:0007669"/>
    <property type="project" value="InterPro"/>
</dbReference>
<dbReference type="RefSeq" id="WP_048895721.1">
    <property type="nucleotide sequence ID" value="NZ_LFOD01000008.1"/>
</dbReference>
<organism evidence="1 2">
    <name type="scientific">Mycolicibacterium conceptionense</name>
    <dbReference type="NCBI Taxonomy" id="451644"/>
    <lineage>
        <taxon>Bacteria</taxon>
        <taxon>Bacillati</taxon>
        <taxon>Actinomycetota</taxon>
        <taxon>Actinomycetes</taxon>
        <taxon>Mycobacteriales</taxon>
        <taxon>Mycobacteriaceae</taxon>
        <taxon>Mycolicibacterium</taxon>
    </lineage>
</organism>
<gene>
    <name evidence="1" type="ORF">ACT17_11620</name>
</gene>
<sequence>MLWEKLGTSVRWRRAELGLSQAQVRDRGGPSVETVRALENNRAGRLSALKRRELEGALEWPTGAVDEILAGRTPIARHPANPASAERFVTARQVLSFKKVLDAVSDRIEPDALEVLQAEITRAARESEQAIAALMPSLNDDERGEAIALLAELRS</sequence>